<dbReference type="Gene3D" id="2.70.150.10">
    <property type="entry name" value="Calcium-transporting ATPase, cytoplasmic transduction domain A"/>
    <property type="match status" value="1"/>
</dbReference>
<comment type="similarity">
    <text evidence="2 20">Belongs to the cation transport ATPase (P-type) (TC 3.A.3) family. Type IB subfamily.</text>
</comment>
<feature type="transmembrane region" description="Helical" evidence="20">
    <location>
        <begin position="797"/>
        <end position="816"/>
    </location>
</feature>
<dbReference type="GO" id="GO:0005524">
    <property type="term" value="F:ATP binding"/>
    <property type="evidence" value="ECO:0007669"/>
    <property type="project" value="UniProtKB-UniRule"/>
</dbReference>
<evidence type="ECO:0000256" key="4">
    <source>
        <dbReference type="ARBA" id="ARBA00022448"/>
    </source>
</evidence>
<dbReference type="PANTHER" id="PTHR43520">
    <property type="entry name" value="ATP7, ISOFORM B"/>
    <property type="match status" value="1"/>
</dbReference>
<feature type="transmembrane region" description="Helical" evidence="20">
    <location>
        <begin position="227"/>
        <end position="245"/>
    </location>
</feature>
<evidence type="ECO:0000313" key="22">
    <source>
        <dbReference type="EMBL" id="MBB6070556.1"/>
    </source>
</evidence>
<dbReference type="InterPro" id="IPR023214">
    <property type="entry name" value="HAD_sf"/>
</dbReference>
<dbReference type="Proteomes" id="UP000582837">
    <property type="component" value="Unassembled WGS sequence"/>
</dbReference>
<evidence type="ECO:0000256" key="12">
    <source>
        <dbReference type="ARBA" id="ARBA00022842"/>
    </source>
</evidence>
<name>A0A841GXT5_9BACT</name>
<dbReference type="FunFam" id="3.40.50.1000:FF:000144">
    <property type="entry name" value="copper-transporting ATPase 1 isoform X2"/>
    <property type="match status" value="1"/>
</dbReference>
<dbReference type="Pfam" id="PF00122">
    <property type="entry name" value="E1-E2_ATPase"/>
    <property type="match status" value="1"/>
</dbReference>
<dbReference type="InterPro" id="IPR017969">
    <property type="entry name" value="Heavy-metal-associated_CS"/>
</dbReference>
<comment type="caution">
    <text evidence="22">The sequence shown here is derived from an EMBL/GenBank/DDBJ whole genome shotgun (WGS) entry which is preliminary data.</text>
</comment>
<dbReference type="InterPro" id="IPR027256">
    <property type="entry name" value="P-typ_ATPase_IB"/>
</dbReference>
<evidence type="ECO:0000256" key="3">
    <source>
        <dbReference type="ARBA" id="ARBA00012517"/>
    </source>
</evidence>
<dbReference type="GO" id="GO:0055070">
    <property type="term" value="P:copper ion homeostasis"/>
    <property type="evidence" value="ECO:0007669"/>
    <property type="project" value="TreeGrafter"/>
</dbReference>
<keyword evidence="15" id="KW-0186">Copper</keyword>
<keyword evidence="23" id="KW-1185">Reference proteome</keyword>
<evidence type="ECO:0000256" key="11">
    <source>
        <dbReference type="ARBA" id="ARBA00022840"/>
    </source>
</evidence>
<evidence type="ECO:0000256" key="18">
    <source>
        <dbReference type="ARBA" id="ARBA00033239"/>
    </source>
</evidence>
<dbReference type="RefSeq" id="WP_205761429.1">
    <property type="nucleotide sequence ID" value="NZ_JABDTL010000001.1"/>
</dbReference>
<dbReference type="SUPFAM" id="SSF56784">
    <property type="entry name" value="HAD-like"/>
    <property type="match status" value="1"/>
</dbReference>
<accession>A0A841GXT5</accession>
<dbReference type="InterPro" id="IPR023299">
    <property type="entry name" value="ATPase_P-typ_cyto_dom_N"/>
</dbReference>
<reference evidence="22 23" key="1">
    <citation type="submission" date="2020-08" db="EMBL/GenBank/DDBJ databases">
        <title>Genomic Encyclopedia of Type Strains, Phase IV (KMG-IV): sequencing the most valuable type-strain genomes for metagenomic binning, comparative biology and taxonomic classification.</title>
        <authorList>
            <person name="Goeker M."/>
        </authorList>
    </citation>
    <scope>NUCLEOTIDE SEQUENCE [LARGE SCALE GENOMIC DNA]</scope>
    <source>
        <strain evidence="22 23">DSM 29007</strain>
    </source>
</reference>
<comment type="subcellular location">
    <subcellularLocation>
        <location evidence="1">Cell membrane</location>
        <topology evidence="1">Multi-pass membrane protein</topology>
    </subcellularLocation>
</comment>
<dbReference type="Pfam" id="PF00403">
    <property type="entry name" value="HMA"/>
    <property type="match status" value="1"/>
</dbReference>
<dbReference type="FunFam" id="2.70.150.10:FF:000020">
    <property type="entry name" value="Copper-exporting P-type ATPase A"/>
    <property type="match status" value="1"/>
</dbReference>
<keyword evidence="17 20" id="KW-0472">Membrane</keyword>
<dbReference type="CDD" id="cd02094">
    <property type="entry name" value="P-type_ATPase_Cu-like"/>
    <property type="match status" value="1"/>
</dbReference>
<dbReference type="SUPFAM" id="SSF81665">
    <property type="entry name" value="Calcium ATPase, transmembrane domain M"/>
    <property type="match status" value="1"/>
</dbReference>
<comment type="catalytic activity">
    <reaction evidence="19">
        <text>Cu(+)(in) + ATP + H2O = Cu(+)(out) + ADP + phosphate + H(+)</text>
        <dbReference type="Rhea" id="RHEA:25792"/>
        <dbReference type="ChEBI" id="CHEBI:15377"/>
        <dbReference type="ChEBI" id="CHEBI:15378"/>
        <dbReference type="ChEBI" id="CHEBI:30616"/>
        <dbReference type="ChEBI" id="CHEBI:43474"/>
        <dbReference type="ChEBI" id="CHEBI:49552"/>
        <dbReference type="ChEBI" id="CHEBI:456216"/>
        <dbReference type="EC" id="7.2.2.8"/>
    </reaction>
</comment>
<feature type="transmembrane region" description="Helical" evidence="20">
    <location>
        <begin position="257"/>
        <end position="276"/>
    </location>
</feature>
<dbReference type="GO" id="GO:0140581">
    <property type="term" value="F:P-type monovalent copper transporter activity"/>
    <property type="evidence" value="ECO:0007669"/>
    <property type="project" value="UniProtKB-EC"/>
</dbReference>
<dbReference type="InterPro" id="IPR023298">
    <property type="entry name" value="ATPase_P-typ_TM_dom_sf"/>
</dbReference>
<dbReference type="SUPFAM" id="SSF81653">
    <property type="entry name" value="Calcium ATPase, transduction domain A"/>
    <property type="match status" value="1"/>
</dbReference>
<keyword evidence="16" id="KW-0406">Ion transport</keyword>
<evidence type="ECO:0000256" key="13">
    <source>
        <dbReference type="ARBA" id="ARBA00022967"/>
    </source>
</evidence>
<dbReference type="InterPro" id="IPR044492">
    <property type="entry name" value="P_typ_ATPase_HD_dom"/>
</dbReference>
<evidence type="ECO:0000259" key="21">
    <source>
        <dbReference type="PROSITE" id="PS50846"/>
    </source>
</evidence>
<feature type="transmembrane region" description="Helical" evidence="20">
    <location>
        <begin position="485"/>
        <end position="504"/>
    </location>
</feature>
<keyword evidence="13" id="KW-1278">Translocase</keyword>
<dbReference type="PROSITE" id="PS00154">
    <property type="entry name" value="ATPASE_E1_E2"/>
    <property type="match status" value="1"/>
</dbReference>
<dbReference type="PANTHER" id="PTHR43520:SF8">
    <property type="entry name" value="P-TYPE CU(+) TRANSPORTER"/>
    <property type="match status" value="1"/>
</dbReference>
<dbReference type="Gene3D" id="3.40.50.1000">
    <property type="entry name" value="HAD superfamily/HAD-like"/>
    <property type="match status" value="1"/>
</dbReference>
<dbReference type="InterPro" id="IPR008250">
    <property type="entry name" value="ATPase_P-typ_transduc_dom_A_sf"/>
</dbReference>
<dbReference type="GO" id="GO:0060003">
    <property type="term" value="P:copper ion export"/>
    <property type="evidence" value="ECO:0007669"/>
    <property type="project" value="UniProtKB-ARBA"/>
</dbReference>
<evidence type="ECO:0000256" key="7">
    <source>
        <dbReference type="ARBA" id="ARBA00022692"/>
    </source>
</evidence>
<dbReference type="AlphaFoldDB" id="A0A841GXT5"/>
<keyword evidence="9 20" id="KW-0547">Nucleotide-binding</keyword>
<evidence type="ECO:0000256" key="9">
    <source>
        <dbReference type="ARBA" id="ARBA00022741"/>
    </source>
</evidence>
<keyword evidence="14 20" id="KW-1133">Transmembrane helix</keyword>
<keyword evidence="7 20" id="KW-0812">Transmembrane</keyword>
<dbReference type="NCBIfam" id="TIGR01511">
    <property type="entry name" value="ATPase-IB1_Cu"/>
    <property type="match status" value="1"/>
</dbReference>
<dbReference type="EMBL" id="JACHIA010000005">
    <property type="protein sequence ID" value="MBB6070556.1"/>
    <property type="molecule type" value="Genomic_DNA"/>
</dbReference>
<dbReference type="Gene3D" id="3.30.70.100">
    <property type="match status" value="1"/>
</dbReference>
<dbReference type="SFLD" id="SFLDG00002">
    <property type="entry name" value="C1.7:_P-type_atpase_like"/>
    <property type="match status" value="1"/>
</dbReference>
<evidence type="ECO:0000256" key="15">
    <source>
        <dbReference type="ARBA" id="ARBA00023008"/>
    </source>
</evidence>
<dbReference type="SUPFAM" id="SSF55008">
    <property type="entry name" value="HMA, heavy metal-associated domain"/>
    <property type="match status" value="1"/>
</dbReference>
<dbReference type="Gene3D" id="3.40.1110.10">
    <property type="entry name" value="Calcium-transporting ATPase, cytoplasmic domain N"/>
    <property type="match status" value="1"/>
</dbReference>
<dbReference type="GO" id="GO:0005507">
    <property type="term" value="F:copper ion binding"/>
    <property type="evidence" value="ECO:0007669"/>
    <property type="project" value="TreeGrafter"/>
</dbReference>
<feature type="transmembrane region" description="Helical" evidence="20">
    <location>
        <begin position="296"/>
        <end position="315"/>
    </location>
</feature>
<dbReference type="PROSITE" id="PS50846">
    <property type="entry name" value="HMA_2"/>
    <property type="match status" value="1"/>
</dbReference>
<dbReference type="PRINTS" id="PR00942">
    <property type="entry name" value="CUATPASEI"/>
</dbReference>
<evidence type="ECO:0000256" key="1">
    <source>
        <dbReference type="ARBA" id="ARBA00004651"/>
    </source>
</evidence>
<dbReference type="InterPro" id="IPR001757">
    <property type="entry name" value="P_typ_ATPase"/>
</dbReference>
<gene>
    <name evidence="22" type="ORF">HNQ61_002177</name>
</gene>
<keyword evidence="12" id="KW-0460">Magnesium</keyword>
<protein>
    <recommendedName>
        <fullName evidence="3">P-type Cu(+) transporter</fullName>
        <ecNumber evidence="3">7.2.2.8</ecNumber>
    </recommendedName>
    <alternativeName>
        <fullName evidence="18">Cu(+)-exporting ATPase</fullName>
    </alternativeName>
</protein>
<keyword evidence="6" id="KW-0597">Phosphoprotein</keyword>
<dbReference type="SFLD" id="SFLDF00027">
    <property type="entry name" value="p-type_atpase"/>
    <property type="match status" value="1"/>
</dbReference>
<evidence type="ECO:0000256" key="8">
    <source>
        <dbReference type="ARBA" id="ARBA00022723"/>
    </source>
</evidence>
<keyword evidence="11 20" id="KW-0067">ATP-binding</keyword>
<dbReference type="Pfam" id="PF00702">
    <property type="entry name" value="Hydrolase"/>
    <property type="match status" value="1"/>
</dbReference>
<dbReference type="GO" id="GO:0016887">
    <property type="term" value="F:ATP hydrolysis activity"/>
    <property type="evidence" value="ECO:0007669"/>
    <property type="project" value="InterPro"/>
</dbReference>
<dbReference type="InterPro" id="IPR018303">
    <property type="entry name" value="ATPase_P-typ_P_site"/>
</dbReference>
<dbReference type="InterPro" id="IPR036163">
    <property type="entry name" value="HMA_dom_sf"/>
</dbReference>
<dbReference type="NCBIfam" id="TIGR01525">
    <property type="entry name" value="ATPase-IB_hvy"/>
    <property type="match status" value="1"/>
</dbReference>
<evidence type="ECO:0000256" key="17">
    <source>
        <dbReference type="ARBA" id="ARBA00023136"/>
    </source>
</evidence>
<feature type="transmembrane region" description="Helical" evidence="20">
    <location>
        <begin position="451"/>
        <end position="473"/>
    </location>
</feature>
<sequence length="854" mass="89122">MTNTRGSDSTHDDGSGVTQPVVQLSMKPRADAAPSGERLELPITGMTCAACARRVETKLSRAPGVHRAGVNFATGRATVEYDPAATGLPSLIHVVQNTGYGAAGSARAVLPVSAAAALDDGRLTAVRALPGVVTAEADAGSLRIDYLDGVTDERALRDAVRALGIPLGDTAATDDAEPVDVEAENRAAEYRETRRKFWVAAILSLPVLVLAMSHGRIPWLAFRGVEWVQMLLATPVVLYAGGQFYRGAWAALRHRAADMNTLIATGTGTAYLYSVAATVRPDWFASDAHGGMAGMGGAPVYFEAAAVIIALILLGRMLEARAKGRTGDAIRRLMGLQPRTARVLRDGTETDIPLADVRVGDLIVVRPGEKIAVDGQVAAGASAVDESMLTGESLPVEKAPGDEVFGGTLNRTGSFRFTATRVGRDTALQRIVRMVQDAQGSRAPIARMADVISGVFTPVVISIAIATFVGWFLLAPDDTRFTDALVAFVSVLIIACPCALGLATPTAIMVGTGKGAEHGVLIKGGESLETAHRLDTIILDKTGTITEGRPALTDVVVTEGVAEDELLGWIASAERGSEHPLGEAIVRGARDRGLTLTDAASFSALAGHGIEATVDGRALLLGNARLMADRGIALGDLATRADAIAGEGRTPMFAAVDWRAAGLVAVADPVKAESKAAIAALRRMGLRVVMITGDNRRTAEAVAREVGVDDVLAEVLPDGKAREVKRLQDAGRRVGMVGDGINDAPALAQADVGIAIGTGTDVAMEASDITLMRGDLGGVASAIQLSRATIRTVKQNLFWAFVYNVIGIPIAAGLLYPVTGWLLSPVLASVAMSLSSVSVVGNSLRLRGWKPARV</sequence>
<dbReference type="SFLD" id="SFLDS00003">
    <property type="entry name" value="Haloacid_Dehalogenase"/>
    <property type="match status" value="1"/>
</dbReference>
<evidence type="ECO:0000256" key="2">
    <source>
        <dbReference type="ARBA" id="ARBA00006024"/>
    </source>
</evidence>
<evidence type="ECO:0000256" key="20">
    <source>
        <dbReference type="RuleBase" id="RU362081"/>
    </source>
</evidence>
<keyword evidence="8 20" id="KW-0479">Metal-binding</keyword>
<evidence type="ECO:0000256" key="5">
    <source>
        <dbReference type="ARBA" id="ARBA00022475"/>
    </source>
</evidence>
<keyword evidence="4" id="KW-0813">Transport</keyword>
<dbReference type="InterPro" id="IPR036412">
    <property type="entry name" value="HAD-like_sf"/>
</dbReference>
<dbReference type="InterPro" id="IPR059000">
    <property type="entry name" value="ATPase_P-type_domA"/>
</dbReference>
<evidence type="ECO:0000256" key="19">
    <source>
        <dbReference type="ARBA" id="ARBA00049289"/>
    </source>
</evidence>
<evidence type="ECO:0000256" key="14">
    <source>
        <dbReference type="ARBA" id="ARBA00022989"/>
    </source>
</evidence>
<evidence type="ECO:0000256" key="16">
    <source>
        <dbReference type="ARBA" id="ARBA00023065"/>
    </source>
</evidence>
<dbReference type="FunFam" id="3.30.70.100:FF:000005">
    <property type="entry name" value="Copper-exporting P-type ATPase A"/>
    <property type="match status" value="1"/>
</dbReference>
<evidence type="ECO:0000256" key="6">
    <source>
        <dbReference type="ARBA" id="ARBA00022553"/>
    </source>
</evidence>
<feature type="transmembrane region" description="Helical" evidence="20">
    <location>
        <begin position="197"/>
        <end position="215"/>
    </location>
</feature>
<proteinExistence type="inferred from homology"/>
<dbReference type="GO" id="GO:0005886">
    <property type="term" value="C:plasma membrane"/>
    <property type="evidence" value="ECO:0007669"/>
    <property type="project" value="UniProtKB-SubCell"/>
</dbReference>
<evidence type="ECO:0000313" key="23">
    <source>
        <dbReference type="Proteomes" id="UP000582837"/>
    </source>
</evidence>
<dbReference type="GO" id="GO:0043682">
    <property type="term" value="F:P-type divalent copper transporter activity"/>
    <property type="evidence" value="ECO:0007669"/>
    <property type="project" value="TreeGrafter"/>
</dbReference>
<feature type="transmembrane region" description="Helical" evidence="20">
    <location>
        <begin position="822"/>
        <end position="844"/>
    </location>
</feature>
<dbReference type="InterPro" id="IPR006121">
    <property type="entry name" value="HMA_dom"/>
</dbReference>
<keyword evidence="5 20" id="KW-1003">Cell membrane</keyword>
<dbReference type="NCBIfam" id="TIGR01494">
    <property type="entry name" value="ATPase_P-type"/>
    <property type="match status" value="1"/>
</dbReference>
<dbReference type="PROSITE" id="PS01047">
    <property type="entry name" value="HMA_1"/>
    <property type="match status" value="1"/>
</dbReference>
<evidence type="ECO:0000256" key="10">
    <source>
        <dbReference type="ARBA" id="ARBA00022796"/>
    </source>
</evidence>
<keyword evidence="10" id="KW-0187">Copper transport</keyword>
<feature type="domain" description="HMA" evidence="21">
    <location>
        <begin position="37"/>
        <end position="103"/>
    </location>
</feature>
<dbReference type="CDD" id="cd00371">
    <property type="entry name" value="HMA"/>
    <property type="match status" value="1"/>
</dbReference>
<organism evidence="22 23">
    <name type="scientific">Longimicrobium terrae</name>
    <dbReference type="NCBI Taxonomy" id="1639882"/>
    <lineage>
        <taxon>Bacteria</taxon>
        <taxon>Pseudomonadati</taxon>
        <taxon>Gemmatimonadota</taxon>
        <taxon>Longimicrobiia</taxon>
        <taxon>Longimicrobiales</taxon>
        <taxon>Longimicrobiaceae</taxon>
        <taxon>Longimicrobium</taxon>
    </lineage>
</organism>
<dbReference type="EC" id="7.2.2.8" evidence="3"/>
<dbReference type="PRINTS" id="PR00119">
    <property type="entry name" value="CATATPASE"/>
</dbReference>